<protein>
    <submittedName>
        <fullName evidence="5">Uncharacterized protein</fullName>
    </submittedName>
</protein>
<keyword evidence="2" id="KW-0479">Metal-binding</keyword>
<dbReference type="InterPro" id="IPR023580">
    <property type="entry name" value="RNA_pol_su_RPB10"/>
</dbReference>
<name>A0A6C0F5R6_9ZZZZ</name>
<dbReference type="InterPro" id="IPR000268">
    <property type="entry name" value="RPABC5/Rpb10"/>
</dbReference>
<dbReference type="EMBL" id="MN738743">
    <property type="protein sequence ID" value="QHT36504.1"/>
    <property type="molecule type" value="Genomic_DNA"/>
</dbReference>
<evidence type="ECO:0000256" key="2">
    <source>
        <dbReference type="ARBA" id="ARBA00022723"/>
    </source>
</evidence>
<dbReference type="GO" id="GO:0008270">
    <property type="term" value="F:zinc ion binding"/>
    <property type="evidence" value="ECO:0007669"/>
    <property type="project" value="TreeGrafter"/>
</dbReference>
<evidence type="ECO:0000256" key="1">
    <source>
        <dbReference type="ARBA" id="ARBA00022478"/>
    </source>
</evidence>
<keyword evidence="1" id="KW-0240">DNA-directed RNA polymerase</keyword>
<dbReference type="GO" id="GO:0000428">
    <property type="term" value="C:DNA-directed RNA polymerase complex"/>
    <property type="evidence" value="ECO:0007669"/>
    <property type="project" value="UniProtKB-KW"/>
</dbReference>
<accession>A0A6C0F5R6</accession>
<dbReference type="AlphaFoldDB" id="A0A6C0F5R6"/>
<evidence type="ECO:0000256" key="3">
    <source>
        <dbReference type="ARBA" id="ARBA00022833"/>
    </source>
</evidence>
<sequence>MIIPVRCFTCNKVVADKWDPFIDIVSKKKGESKKDTNDLDIKYIELTEDGSIEKSPEGEALDDLGLHRYCCRRMFLGNVHLISYI</sequence>
<evidence type="ECO:0000313" key="5">
    <source>
        <dbReference type="EMBL" id="QHT36504.1"/>
    </source>
</evidence>
<dbReference type="GO" id="GO:0006351">
    <property type="term" value="P:DNA-templated transcription"/>
    <property type="evidence" value="ECO:0007669"/>
    <property type="project" value="InterPro"/>
</dbReference>
<dbReference type="SUPFAM" id="SSF46924">
    <property type="entry name" value="RNA polymerase subunit RPB10"/>
    <property type="match status" value="1"/>
</dbReference>
<dbReference type="PANTHER" id="PTHR23431">
    <property type="entry name" value="DNA-DIRECTED RNA POLYMERASES I, II, AND III SUBUNIT RPABC5 FAMILY MEMBER"/>
    <property type="match status" value="1"/>
</dbReference>
<dbReference type="PANTHER" id="PTHR23431:SF3">
    <property type="entry name" value="DNA-DIRECTED RNA POLYMERASES I, II, AND III SUBUNIT RPABC5"/>
    <property type="match status" value="1"/>
</dbReference>
<reference evidence="5" key="1">
    <citation type="journal article" date="2020" name="Nature">
        <title>Giant virus diversity and host interactions through global metagenomics.</title>
        <authorList>
            <person name="Schulz F."/>
            <person name="Roux S."/>
            <person name="Paez-Espino D."/>
            <person name="Jungbluth S."/>
            <person name="Walsh D.A."/>
            <person name="Denef V.J."/>
            <person name="McMahon K.D."/>
            <person name="Konstantinidis K.T."/>
            <person name="Eloe-Fadrosh E.A."/>
            <person name="Kyrpides N.C."/>
            <person name="Woyke T."/>
        </authorList>
    </citation>
    <scope>NUCLEOTIDE SEQUENCE</scope>
    <source>
        <strain evidence="5">GVMAG-S-ERX555931-87</strain>
    </source>
</reference>
<evidence type="ECO:0000256" key="4">
    <source>
        <dbReference type="ARBA" id="ARBA00023163"/>
    </source>
</evidence>
<keyword evidence="3" id="KW-0862">Zinc</keyword>
<keyword evidence="4" id="KW-0804">Transcription</keyword>
<dbReference type="Gene3D" id="1.10.10.60">
    <property type="entry name" value="Homeodomain-like"/>
    <property type="match status" value="1"/>
</dbReference>
<organism evidence="5">
    <name type="scientific">viral metagenome</name>
    <dbReference type="NCBI Taxonomy" id="1070528"/>
    <lineage>
        <taxon>unclassified sequences</taxon>
        <taxon>metagenomes</taxon>
        <taxon>organismal metagenomes</taxon>
    </lineage>
</organism>
<proteinExistence type="predicted"/>
<dbReference type="Pfam" id="PF01194">
    <property type="entry name" value="RNA_pol_N"/>
    <property type="match status" value="1"/>
</dbReference>
<dbReference type="GO" id="GO:0003677">
    <property type="term" value="F:DNA binding"/>
    <property type="evidence" value="ECO:0007669"/>
    <property type="project" value="InterPro"/>
</dbReference>
<dbReference type="GO" id="GO:0003899">
    <property type="term" value="F:DNA-directed RNA polymerase activity"/>
    <property type="evidence" value="ECO:0007669"/>
    <property type="project" value="InterPro"/>
</dbReference>
<dbReference type="PIRSF" id="PIRSF005653">
    <property type="entry name" value="RNA_pol_N/8_sub"/>
    <property type="match status" value="1"/>
</dbReference>